<dbReference type="InterPro" id="IPR046292">
    <property type="entry name" value="DUF6329"/>
</dbReference>
<reference evidence="3 4" key="1">
    <citation type="submission" date="2018-01" db="EMBL/GenBank/DDBJ databases">
        <authorList>
            <person name="Gaut B.S."/>
            <person name="Morton B.R."/>
            <person name="Clegg M.T."/>
            <person name="Duvall M.R."/>
        </authorList>
    </citation>
    <scope>NUCLEOTIDE SEQUENCE [LARGE SCALE GENOMIC DNA]</scope>
    <source>
        <strain evidence="3">GP69</strain>
    </source>
</reference>
<evidence type="ECO:0000313" key="4">
    <source>
        <dbReference type="Proteomes" id="UP000236311"/>
    </source>
</evidence>
<feature type="domain" description="DUF6329" evidence="2">
    <location>
        <begin position="56"/>
        <end position="93"/>
    </location>
</feature>
<evidence type="ECO:0000259" key="2">
    <source>
        <dbReference type="Pfam" id="PF19854"/>
    </source>
</evidence>
<dbReference type="RefSeq" id="WP_146040167.1">
    <property type="nucleotide sequence ID" value="NZ_JANJZD010000035.1"/>
</dbReference>
<dbReference type="AlphaFoldDB" id="A0A2K4ZMX3"/>
<organism evidence="3 4">
    <name type="scientific">Acetatifactor muris</name>
    <dbReference type="NCBI Taxonomy" id="879566"/>
    <lineage>
        <taxon>Bacteria</taxon>
        <taxon>Bacillati</taxon>
        <taxon>Bacillota</taxon>
        <taxon>Clostridia</taxon>
        <taxon>Lachnospirales</taxon>
        <taxon>Lachnospiraceae</taxon>
        <taxon>Acetatifactor</taxon>
    </lineage>
</organism>
<dbReference type="OrthoDB" id="2166284at2"/>
<proteinExistence type="predicted"/>
<evidence type="ECO:0000313" key="3">
    <source>
        <dbReference type="EMBL" id="SOY31849.1"/>
    </source>
</evidence>
<gene>
    <name evidence="3" type="ORF">AMURIS_04598</name>
</gene>
<sequence length="287" mass="31620">MKTVFEHKPDFTFREFAVEKTVTIPARKLEEMLRHPMCNHEAIVENAGVMGVDGDGVYHCLLVTGEGRADGLLVESEGSGSARYASYVPEATALRYPTLSRLNRELAEVVDAIIAEGTSRTTEGNWTVTFSELEDMTGLCVEGKPFLQETLGDMLCSRPEVADLAIEDGQFDVAYYLDFCPNCQRETAQEGLPDEISMEEMQHYGYGWEGMLPLGRERALALADAGLEVFLLMPDGTERTAEGRDEIAAHDGLFGVERQAWQGYQEEMESGSQANVPAGTQGMLPSM</sequence>
<evidence type="ECO:0000256" key="1">
    <source>
        <dbReference type="SAM" id="MobiDB-lite"/>
    </source>
</evidence>
<dbReference type="EMBL" id="OFSM01000033">
    <property type="protein sequence ID" value="SOY31849.1"/>
    <property type="molecule type" value="Genomic_DNA"/>
</dbReference>
<dbReference type="Proteomes" id="UP000236311">
    <property type="component" value="Unassembled WGS sequence"/>
</dbReference>
<name>A0A2K4ZMX3_9FIRM</name>
<accession>A0A2K4ZMX3</accession>
<feature type="region of interest" description="Disordered" evidence="1">
    <location>
        <begin position="268"/>
        <end position="287"/>
    </location>
</feature>
<dbReference type="Pfam" id="PF19854">
    <property type="entry name" value="DUF6329"/>
    <property type="match status" value="1"/>
</dbReference>
<keyword evidence="4" id="KW-1185">Reference proteome</keyword>
<protein>
    <recommendedName>
        <fullName evidence="2">DUF6329 domain-containing protein</fullName>
    </recommendedName>
</protein>